<dbReference type="Proteomes" id="UP000308092">
    <property type="component" value="Unassembled WGS sequence"/>
</dbReference>
<feature type="transmembrane region" description="Helical" evidence="6">
    <location>
        <begin position="94"/>
        <end position="116"/>
    </location>
</feature>
<dbReference type="AlphaFoldDB" id="A0A4S3JRL1"/>
<feature type="domain" description="Major facilitator superfamily (MFS) profile" evidence="7">
    <location>
        <begin position="1"/>
        <end position="320"/>
    </location>
</feature>
<feature type="transmembrane region" description="Helical" evidence="6">
    <location>
        <begin position="136"/>
        <end position="155"/>
    </location>
</feature>
<gene>
    <name evidence="8" type="ORF">EYZ11_002923</name>
</gene>
<dbReference type="InterPro" id="IPR011701">
    <property type="entry name" value="MFS"/>
</dbReference>
<feature type="transmembrane region" description="Helical" evidence="6">
    <location>
        <begin position="31"/>
        <end position="52"/>
    </location>
</feature>
<comment type="caution">
    <text evidence="8">The sequence shown here is derived from an EMBL/GenBank/DDBJ whole genome shotgun (WGS) entry which is preliminary data.</text>
</comment>
<dbReference type="VEuPathDB" id="FungiDB:EYZ11_002923"/>
<dbReference type="InterPro" id="IPR036259">
    <property type="entry name" value="MFS_trans_sf"/>
</dbReference>
<dbReference type="SUPFAM" id="SSF103473">
    <property type="entry name" value="MFS general substrate transporter"/>
    <property type="match status" value="1"/>
</dbReference>
<feature type="transmembrane region" description="Helical" evidence="6">
    <location>
        <begin position="64"/>
        <end position="82"/>
    </location>
</feature>
<dbReference type="PROSITE" id="PS50850">
    <property type="entry name" value="MFS"/>
    <property type="match status" value="1"/>
</dbReference>
<feature type="transmembrane region" description="Helical" evidence="6">
    <location>
        <begin position="184"/>
        <end position="205"/>
    </location>
</feature>
<proteinExistence type="predicted"/>
<evidence type="ECO:0000256" key="1">
    <source>
        <dbReference type="ARBA" id="ARBA00004141"/>
    </source>
</evidence>
<organism evidence="8 9">
    <name type="scientific">Aspergillus tanneri</name>
    <dbReference type="NCBI Taxonomy" id="1220188"/>
    <lineage>
        <taxon>Eukaryota</taxon>
        <taxon>Fungi</taxon>
        <taxon>Dikarya</taxon>
        <taxon>Ascomycota</taxon>
        <taxon>Pezizomycotina</taxon>
        <taxon>Eurotiomycetes</taxon>
        <taxon>Eurotiomycetidae</taxon>
        <taxon>Eurotiales</taxon>
        <taxon>Aspergillaceae</taxon>
        <taxon>Aspergillus</taxon>
        <taxon>Aspergillus subgen. Circumdati</taxon>
    </lineage>
</organism>
<evidence type="ECO:0000256" key="2">
    <source>
        <dbReference type="ARBA" id="ARBA00022448"/>
    </source>
</evidence>
<evidence type="ECO:0000256" key="5">
    <source>
        <dbReference type="ARBA" id="ARBA00023136"/>
    </source>
</evidence>
<keyword evidence="3 6" id="KW-0812">Transmembrane</keyword>
<dbReference type="Gene3D" id="1.20.1250.20">
    <property type="entry name" value="MFS general substrate transporter like domains"/>
    <property type="match status" value="1"/>
</dbReference>
<evidence type="ECO:0000256" key="3">
    <source>
        <dbReference type="ARBA" id="ARBA00022692"/>
    </source>
</evidence>
<dbReference type="PANTHER" id="PTHR23501">
    <property type="entry name" value="MAJOR FACILITATOR SUPERFAMILY"/>
    <property type="match status" value="1"/>
</dbReference>
<keyword evidence="9" id="KW-1185">Reference proteome</keyword>
<accession>A0A4S3JRL1</accession>
<dbReference type="GO" id="GO:0022857">
    <property type="term" value="F:transmembrane transporter activity"/>
    <property type="evidence" value="ECO:0007669"/>
    <property type="project" value="InterPro"/>
</dbReference>
<evidence type="ECO:0000313" key="8">
    <source>
        <dbReference type="EMBL" id="THC97568.1"/>
    </source>
</evidence>
<keyword evidence="2" id="KW-0813">Transport</keyword>
<evidence type="ECO:0000259" key="7">
    <source>
        <dbReference type="PROSITE" id="PS50850"/>
    </source>
</evidence>
<reference evidence="8 9" key="1">
    <citation type="submission" date="2019-03" db="EMBL/GenBank/DDBJ databases">
        <title>The genome sequence of a newly discovered highly antifungal drug resistant Aspergillus species, Aspergillus tanneri NIH 1004.</title>
        <authorList>
            <person name="Mounaud S."/>
            <person name="Singh I."/>
            <person name="Joardar V."/>
            <person name="Pakala S."/>
            <person name="Pakala S."/>
            <person name="Venepally P."/>
            <person name="Hoover J."/>
            <person name="Nierman W."/>
            <person name="Chung J."/>
            <person name="Losada L."/>
        </authorList>
    </citation>
    <scope>NUCLEOTIDE SEQUENCE [LARGE SCALE GENOMIC DNA]</scope>
    <source>
        <strain evidence="8 9">NIH1004</strain>
    </source>
</reference>
<keyword evidence="5 6" id="KW-0472">Membrane</keyword>
<sequence>MLPTEISFLIPIFIFELGTLICGVAPKGTTLIAGGATAGVGAGASAPVYTIIALSASPERRPMFPGIISTSFGIAAVVGPSMSDAFAHRVSWWWYFYINLPIGVILPFIILVFFKAPSAAKPKSATDNKLIHMDPLGVVLVMGAVISYVLALHYGGRMYSWNSSRVCGSGVRRTLGRCLAGDRVYLVSLVYVFFSGACFLIIYYLPIYFQSIDNDSSEMSGVRNLPLILTGEGKRIGYQIIGEVGWGIVSQIPVITVQATAPSVDLPEVTAILLFFQTVGGAFMVSAAQAAFANMLIKVLLHSPPGVYPEMVVSTGATDM</sequence>
<dbReference type="PANTHER" id="PTHR23501:SF177">
    <property type="entry name" value="MAJOR FACILITATOR SUPERFAMILY (MFS) PROFILE DOMAIN-CONTAINING PROTEIN-RELATED"/>
    <property type="match status" value="1"/>
</dbReference>
<evidence type="ECO:0000313" key="9">
    <source>
        <dbReference type="Proteomes" id="UP000308092"/>
    </source>
</evidence>
<evidence type="ECO:0000256" key="6">
    <source>
        <dbReference type="SAM" id="Phobius"/>
    </source>
</evidence>
<comment type="subcellular location">
    <subcellularLocation>
        <location evidence="1">Membrane</location>
        <topology evidence="1">Multi-pass membrane protein</topology>
    </subcellularLocation>
</comment>
<feature type="transmembrane region" description="Helical" evidence="6">
    <location>
        <begin position="6"/>
        <end position="24"/>
    </location>
</feature>
<protein>
    <recommendedName>
        <fullName evidence="7">Major facilitator superfamily (MFS) profile domain-containing protein</fullName>
    </recommendedName>
</protein>
<dbReference type="Pfam" id="PF07690">
    <property type="entry name" value="MFS_1"/>
    <property type="match status" value="1"/>
</dbReference>
<feature type="transmembrane region" description="Helical" evidence="6">
    <location>
        <begin position="271"/>
        <end position="293"/>
    </location>
</feature>
<dbReference type="InterPro" id="IPR020846">
    <property type="entry name" value="MFS_dom"/>
</dbReference>
<keyword evidence="4 6" id="KW-1133">Transmembrane helix</keyword>
<dbReference type="GO" id="GO:0005886">
    <property type="term" value="C:plasma membrane"/>
    <property type="evidence" value="ECO:0007669"/>
    <property type="project" value="TreeGrafter"/>
</dbReference>
<dbReference type="EMBL" id="SOSA01000070">
    <property type="protein sequence ID" value="THC97568.1"/>
    <property type="molecule type" value="Genomic_DNA"/>
</dbReference>
<name>A0A4S3JRL1_9EURO</name>
<evidence type="ECO:0000256" key="4">
    <source>
        <dbReference type="ARBA" id="ARBA00022989"/>
    </source>
</evidence>